<dbReference type="Proteomes" id="UP000887580">
    <property type="component" value="Unplaced"/>
</dbReference>
<dbReference type="WBParaSite" id="PS1159_v2.g5037.t1">
    <property type="protein sequence ID" value="PS1159_v2.g5037.t1"/>
    <property type="gene ID" value="PS1159_v2.g5037"/>
</dbReference>
<reference evidence="2" key="1">
    <citation type="submission" date="2022-11" db="UniProtKB">
        <authorList>
            <consortium name="WormBaseParasite"/>
        </authorList>
    </citation>
    <scope>IDENTIFICATION</scope>
</reference>
<name>A0AC35GHJ7_9BILA</name>
<organism evidence="1 2">
    <name type="scientific">Panagrolaimus sp. PS1159</name>
    <dbReference type="NCBI Taxonomy" id="55785"/>
    <lineage>
        <taxon>Eukaryota</taxon>
        <taxon>Metazoa</taxon>
        <taxon>Ecdysozoa</taxon>
        <taxon>Nematoda</taxon>
        <taxon>Chromadorea</taxon>
        <taxon>Rhabditida</taxon>
        <taxon>Tylenchina</taxon>
        <taxon>Panagrolaimomorpha</taxon>
        <taxon>Panagrolaimoidea</taxon>
        <taxon>Panagrolaimidae</taxon>
        <taxon>Panagrolaimus</taxon>
    </lineage>
</organism>
<proteinExistence type="predicted"/>
<accession>A0AC35GHJ7</accession>
<evidence type="ECO:0000313" key="1">
    <source>
        <dbReference type="Proteomes" id="UP000887580"/>
    </source>
</evidence>
<evidence type="ECO:0000313" key="2">
    <source>
        <dbReference type="WBParaSite" id="PS1159_v2.g5037.t1"/>
    </source>
</evidence>
<protein>
    <submittedName>
        <fullName evidence="2">BTB domain-containing protein</fullName>
    </submittedName>
</protein>
<sequence length="85" mass="9845">MLSQRSATFKQLFEVNMNETILIEAVPDRTLEMAIDFCHGKSFTECSNNDMASLLLFADIWEIVDLKKFIEEQMIQQMTPENVVI</sequence>